<feature type="non-terminal residue" evidence="2">
    <location>
        <position position="217"/>
    </location>
</feature>
<evidence type="ECO:0000313" key="2">
    <source>
        <dbReference type="EMBL" id="KAG5585184.1"/>
    </source>
</evidence>
<protein>
    <submittedName>
        <fullName evidence="2">Uncharacterized protein</fullName>
    </submittedName>
</protein>
<reference evidence="2 3" key="1">
    <citation type="submission" date="2020-09" db="EMBL/GenBank/DDBJ databases">
        <title>De no assembly of potato wild relative species, Solanum commersonii.</title>
        <authorList>
            <person name="Cho K."/>
        </authorList>
    </citation>
    <scope>NUCLEOTIDE SEQUENCE [LARGE SCALE GENOMIC DNA]</scope>
    <source>
        <strain evidence="2">LZ3.2</strain>
        <tissue evidence="2">Leaf</tissue>
    </source>
</reference>
<sequence>MDLIAKLSRCLGREVDTLKGTLRHFSLIPPGGGGILTHYLASVASWIKGSLHLPFFEINYLIIEVKFTEFGKLYKAVDALEKGLKDTYTTTVIDDLTQDPSRKAGATTTHTNEQPTQEKTNETGSCTGQRGKDVYFDLPSANAIFMHLQLPQNETCSMLYFLDSPGISALLHLGKKIHDLALDPQLDHSQGQDEGHLRKVVGIAATCALPLGDITTK</sequence>
<keyword evidence="3" id="KW-1185">Reference proteome</keyword>
<feature type="compositionally biased region" description="Polar residues" evidence="1">
    <location>
        <begin position="106"/>
        <end position="126"/>
    </location>
</feature>
<dbReference type="Proteomes" id="UP000824120">
    <property type="component" value="Chromosome 9"/>
</dbReference>
<name>A0A9J5XE68_SOLCO</name>
<gene>
    <name evidence="2" type="ORF">H5410_045618</name>
</gene>
<evidence type="ECO:0000256" key="1">
    <source>
        <dbReference type="SAM" id="MobiDB-lite"/>
    </source>
</evidence>
<dbReference type="OrthoDB" id="10261039at2759"/>
<feature type="region of interest" description="Disordered" evidence="1">
    <location>
        <begin position="99"/>
        <end position="126"/>
    </location>
</feature>
<evidence type="ECO:0000313" key="3">
    <source>
        <dbReference type="Proteomes" id="UP000824120"/>
    </source>
</evidence>
<dbReference type="AlphaFoldDB" id="A0A9J5XE68"/>
<accession>A0A9J5XE68</accession>
<organism evidence="2 3">
    <name type="scientific">Solanum commersonii</name>
    <name type="common">Commerson's wild potato</name>
    <name type="synonym">Commerson's nightshade</name>
    <dbReference type="NCBI Taxonomy" id="4109"/>
    <lineage>
        <taxon>Eukaryota</taxon>
        <taxon>Viridiplantae</taxon>
        <taxon>Streptophyta</taxon>
        <taxon>Embryophyta</taxon>
        <taxon>Tracheophyta</taxon>
        <taxon>Spermatophyta</taxon>
        <taxon>Magnoliopsida</taxon>
        <taxon>eudicotyledons</taxon>
        <taxon>Gunneridae</taxon>
        <taxon>Pentapetalae</taxon>
        <taxon>asterids</taxon>
        <taxon>lamiids</taxon>
        <taxon>Solanales</taxon>
        <taxon>Solanaceae</taxon>
        <taxon>Solanoideae</taxon>
        <taxon>Solaneae</taxon>
        <taxon>Solanum</taxon>
    </lineage>
</organism>
<proteinExistence type="predicted"/>
<dbReference type="EMBL" id="JACXVP010000009">
    <property type="protein sequence ID" value="KAG5585184.1"/>
    <property type="molecule type" value="Genomic_DNA"/>
</dbReference>
<comment type="caution">
    <text evidence="2">The sequence shown here is derived from an EMBL/GenBank/DDBJ whole genome shotgun (WGS) entry which is preliminary data.</text>
</comment>